<evidence type="ECO:0000256" key="1">
    <source>
        <dbReference type="ARBA" id="ARBA00001968"/>
    </source>
</evidence>
<comment type="caution">
    <text evidence="10">The sequence shown here is derived from an EMBL/GenBank/DDBJ whole genome shotgun (WGS) entry which is preliminary data.</text>
</comment>
<proteinExistence type="inferred from homology"/>
<organism evidence="10 11">
    <name type="scientific">Dipteronia dyeriana</name>
    <dbReference type="NCBI Taxonomy" id="168575"/>
    <lineage>
        <taxon>Eukaryota</taxon>
        <taxon>Viridiplantae</taxon>
        <taxon>Streptophyta</taxon>
        <taxon>Embryophyta</taxon>
        <taxon>Tracheophyta</taxon>
        <taxon>Spermatophyta</taxon>
        <taxon>Magnoliopsida</taxon>
        <taxon>eudicotyledons</taxon>
        <taxon>Gunneridae</taxon>
        <taxon>Pentapetalae</taxon>
        <taxon>rosids</taxon>
        <taxon>malvids</taxon>
        <taxon>Sapindales</taxon>
        <taxon>Sapindaceae</taxon>
        <taxon>Hippocastanoideae</taxon>
        <taxon>Acereae</taxon>
        <taxon>Dipteronia</taxon>
    </lineage>
</organism>
<name>A0AAE0CUF7_9ROSI</name>
<gene>
    <name evidence="10" type="ORF">Ddye_002486</name>
</gene>
<protein>
    <recommendedName>
        <fullName evidence="12">DDE Tnp4 domain-containing protein</fullName>
    </recommendedName>
</protein>
<comment type="cofactor">
    <cofactor evidence="1">
        <name>a divalent metal cation</name>
        <dbReference type="ChEBI" id="CHEBI:60240"/>
    </cofactor>
</comment>
<dbReference type="Pfam" id="PF26138">
    <property type="entry name" value="DUF8040"/>
    <property type="match status" value="1"/>
</dbReference>
<dbReference type="Proteomes" id="UP001280121">
    <property type="component" value="Unassembled WGS sequence"/>
</dbReference>
<keyword evidence="7" id="KW-0539">Nucleus</keyword>
<evidence type="ECO:0000256" key="7">
    <source>
        <dbReference type="ARBA" id="ARBA00023242"/>
    </source>
</evidence>
<dbReference type="Pfam" id="PF13359">
    <property type="entry name" value="DDE_Tnp_4"/>
    <property type="match status" value="1"/>
</dbReference>
<evidence type="ECO:0000256" key="3">
    <source>
        <dbReference type="ARBA" id="ARBA00006958"/>
    </source>
</evidence>
<evidence type="ECO:0000259" key="9">
    <source>
        <dbReference type="Pfam" id="PF26138"/>
    </source>
</evidence>
<feature type="domain" description="DDE Tnp4" evidence="8">
    <location>
        <begin position="142"/>
        <end position="297"/>
    </location>
</feature>
<comment type="subcellular location">
    <subcellularLocation>
        <location evidence="2">Nucleus</location>
    </subcellularLocation>
</comment>
<dbReference type="PANTHER" id="PTHR22930">
    <property type="match status" value="1"/>
</dbReference>
<keyword evidence="4" id="KW-0540">Nuclease</keyword>
<dbReference type="GO" id="GO:0004518">
    <property type="term" value="F:nuclease activity"/>
    <property type="evidence" value="ECO:0007669"/>
    <property type="project" value="UniProtKB-KW"/>
</dbReference>
<keyword evidence="5" id="KW-0479">Metal-binding</keyword>
<dbReference type="GO" id="GO:0046872">
    <property type="term" value="F:metal ion binding"/>
    <property type="evidence" value="ECO:0007669"/>
    <property type="project" value="UniProtKB-KW"/>
</dbReference>
<evidence type="ECO:0000256" key="5">
    <source>
        <dbReference type="ARBA" id="ARBA00022723"/>
    </source>
</evidence>
<evidence type="ECO:0000256" key="4">
    <source>
        <dbReference type="ARBA" id="ARBA00022722"/>
    </source>
</evidence>
<reference evidence="10" key="1">
    <citation type="journal article" date="2023" name="Plant J.">
        <title>Genome sequences and population genomics provide insights into the demographic history, inbreeding, and mutation load of two 'living fossil' tree species of Dipteronia.</title>
        <authorList>
            <person name="Feng Y."/>
            <person name="Comes H.P."/>
            <person name="Chen J."/>
            <person name="Zhu S."/>
            <person name="Lu R."/>
            <person name="Zhang X."/>
            <person name="Li P."/>
            <person name="Qiu J."/>
            <person name="Olsen K.M."/>
            <person name="Qiu Y."/>
        </authorList>
    </citation>
    <scope>NUCLEOTIDE SEQUENCE</scope>
    <source>
        <strain evidence="10">KIB01</strain>
    </source>
</reference>
<evidence type="ECO:0000256" key="2">
    <source>
        <dbReference type="ARBA" id="ARBA00004123"/>
    </source>
</evidence>
<evidence type="ECO:0000313" key="11">
    <source>
        <dbReference type="Proteomes" id="UP001280121"/>
    </source>
</evidence>
<dbReference type="InterPro" id="IPR045249">
    <property type="entry name" value="HARBI1-like"/>
</dbReference>
<accession>A0AAE0CUF7</accession>
<dbReference type="GO" id="GO:0005634">
    <property type="term" value="C:nucleus"/>
    <property type="evidence" value="ECO:0007669"/>
    <property type="project" value="UniProtKB-SubCell"/>
</dbReference>
<dbReference type="InterPro" id="IPR058353">
    <property type="entry name" value="DUF8040"/>
</dbReference>
<sequence>MRSERRNLGQRTFCRLQIRSTEIQRITLLSDTNCLWELRMDRNVFAMLCELLKTRGGLLDDGNVIIEEQVATFVNILAHHTKNKSVQVRFYRSGETISRYVHRVLRALLHLENVLFVKPTPVPNDFTDSRWRWFKGCLRALDETYIEVTIPESDKPRYRTRKGHIATNVLGVCTRELKFVYVLSGWEGSVTDSRVLRDAITRHNGLKISFADVGYTNGQCFLAPYRGTRYHLQEWEDFDRAPRNHEEYFNMKHTQARNIIERCFGLLKKRWAILRSPSFYPIRFQERKIIACALLHNFIRMYMDVDPEEYTSITLDELPIGEDIPDELESIDVVEASDECSQWRDDLPERCLTLGCLGELERFMFFFIIVVLERFIRNWTPEEEDVMITILEGIVADCGRCDTGSFRHGETSKRKRKRNVSSTTEEITKVFEKSMERAYADIAKLTEAITGGDAMTHFGVELED</sequence>
<evidence type="ECO:0000313" key="10">
    <source>
        <dbReference type="EMBL" id="KAK2663912.1"/>
    </source>
</evidence>
<evidence type="ECO:0000259" key="8">
    <source>
        <dbReference type="Pfam" id="PF13359"/>
    </source>
</evidence>
<keyword evidence="11" id="KW-1185">Reference proteome</keyword>
<evidence type="ECO:0008006" key="12">
    <source>
        <dbReference type="Google" id="ProtNLM"/>
    </source>
</evidence>
<dbReference type="GO" id="GO:0016787">
    <property type="term" value="F:hydrolase activity"/>
    <property type="evidence" value="ECO:0007669"/>
    <property type="project" value="UniProtKB-KW"/>
</dbReference>
<dbReference type="EMBL" id="JANJYI010000001">
    <property type="protein sequence ID" value="KAK2663912.1"/>
    <property type="molecule type" value="Genomic_DNA"/>
</dbReference>
<keyword evidence="6" id="KW-0378">Hydrolase</keyword>
<dbReference type="InterPro" id="IPR027806">
    <property type="entry name" value="HARBI1_dom"/>
</dbReference>
<evidence type="ECO:0000256" key="6">
    <source>
        <dbReference type="ARBA" id="ARBA00022801"/>
    </source>
</evidence>
<comment type="similarity">
    <text evidence="3">Belongs to the HARBI1 family.</text>
</comment>
<dbReference type="AlphaFoldDB" id="A0AAE0CUF7"/>
<feature type="domain" description="DUF8040" evidence="9">
    <location>
        <begin position="30"/>
        <end position="109"/>
    </location>
</feature>
<dbReference type="PANTHER" id="PTHR22930:SF293">
    <property type="entry name" value="PROTEIN ALP1-LIKE"/>
    <property type="match status" value="1"/>
</dbReference>